<sequence length="103" mass="11823">MWSKYLKLTYTHKHTHKIYGVVNYCNCNSLLYFDIYLIFSISKPELCICVHVCNADPFLITAGLIAVLGNSGNVAGYCTENNVFRCRQDYYRLEFLHAGNASR</sequence>
<evidence type="ECO:0000313" key="1">
    <source>
        <dbReference type="EMBL" id="KAK3592789.1"/>
    </source>
</evidence>
<dbReference type="AlphaFoldDB" id="A0AAE0SJD3"/>
<keyword evidence="2" id="KW-1185">Reference proteome</keyword>
<reference evidence="1" key="2">
    <citation type="journal article" date="2021" name="Genome Biol. Evol.">
        <title>Developing a high-quality reference genome for a parasitic bivalve with doubly uniparental inheritance (Bivalvia: Unionida).</title>
        <authorList>
            <person name="Smith C.H."/>
        </authorList>
    </citation>
    <scope>NUCLEOTIDE SEQUENCE</scope>
    <source>
        <strain evidence="1">CHS0354</strain>
        <tissue evidence="1">Mantle</tissue>
    </source>
</reference>
<organism evidence="1 2">
    <name type="scientific">Potamilus streckersoni</name>
    <dbReference type="NCBI Taxonomy" id="2493646"/>
    <lineage>
        <taxon>Eukaryota</taxon>
        <taxon>Metazoa</taxon>
        <taxon>Spiralia</taxon>
        <taxon>Lophotrochozoa</taxon>
        <taxon>Mollusca</taxon>
        <taxon>Bivalvia</taxon>
        <taxon>Autobranchia</taxon>
        <taxon>Heteroconchia</taxon>
        <taxon>Palaeoheterodonta</taxon>
        <taxon>Unionida</taxon>
        <taxon>Unionoidea</taxon>
        <taxon>Unionidae</taxon>
        <taxon>Ambleminae</taxon>
        <taxon>Lampsilini</taxon>
        <taxon>Potamilus</taxon>
    </lineage>
</organism>
<reference evidence="1" key="1">
    <citation type="journal article" date="2021" name="Genome Biol. Evol.">
        <title>A High-Quality Reference Genome for a Parasitic Bivalve with Doubly Uniparental Inheritance (Bivalvia: Unionida).</title>
        <authorList>
            <person name="Smith C.H."/>
        </authorList>
    </citation>
    <scope>NUCLEOTIDE SEQUENCE</scope>
    <source>
        <strain evidence="1">CHS0354</strain>
    </source>
</reference>
<protein>
    <submittedName>
        <fullName evidence="1">Uncharacterized protein</fullName>
    </submittedName>
</protein>
<dbReference type="Proteomes" id="UP001195483">
    <property type="component" value="Unassembled WGS sequence"/>
</dbReference>
<comment type="caution">
    <text evidence="1">The sequence shown here is derived from an EMBL/GenBank/DDBJ whole genome shotgun (WGS) entry which is preliminary data.</text>
</comment>
<reference evidence="1" key="3">
    <citation type="submission" date="2023-05" db="EMBL/GenBank/DDBJ databases">
        <authorList>
            <person name="Smith C.H."/>
        </authorList>
    </citation>
    <scope>NUCLEOTIDE SEQUENCE</scope>
    <source>
        <strain evidence="1">CHS0354</strain>
        <tissue evidence="1">Mantle</tissue>
    </source>
</reference>
<dbReference type="EMBL" id="JAEAOA010000598">
    <property type="protein sequence ID" value="KAK3592789.1"/>
    <property type="molecule type" value="Genomic_DNA"/>
</dbReference>
<evidence type="ECO:0000313" key="2">
    <source>
        <dbReference type="Proteomes" id="UP001195483"/>
    </source>
</evidence>
<gene>
    <name evidence="1" type="ORF">CHS0354_009233</name>
</gene>
<accession>A0AAE0SJD3</accession>
<name>A0AAE0SJD3_9BIVA</name>
<proteinExistence type="predicted"/>